<protein>
    <submittedName>
        <fullName evidence="5">TetR family transcriptional regulator</fullName>
    </submittedName>
</protein>
<dbReference type="PATRIC" id="fig|1304281.5.peg.167"/>
<evidence type="ECO:0000256" key="1">
    <source>
        <dbReference type="ARBA" id="ARBA00023125"/>
    </source>
</evidence>
<evidence type="ECO:0000313" key="6">
    <source>
        <dbReference type="Proteomes" id="UP000035900"/>
    </source>
</evidence>
<name>A0A0J7J376_9FLAO</name>
<gene>
    <name evidence="5" type="ORF">ACM44_00790</name>
</gene>
<dbReference type="Gene3D" id="1.10.357.10">
    <property type="entry name" value="Tetracycline Repressor, domain 2"/>
    <property type="match status" value="1"/>
</dbReference>
<keyword evidence="1 2" id="KW-0238">DNA-binding</keyword>
<keyword evidence="3" id="KW-0472">Membrane</keyword>
<dbReference type="InterPro" id="IPR001647">
    <property type="entry name" value="HTH_TetR"/>
</dbReference>
<dbReference type="InterPro" id="IPR009057">
    <property type="entry name" value="Homeodomain-like_sf"/>
</dbReference>
<dbReference type="SUPFAM" id="SSF46689">
    <property type="entry name" value="Homeodomain-like"/>
    <property type="match status" value="1"/>
</dbReference>
<reference evidence="5 6" key="1">
    <citation type="journal article" date="2004" name="Int. J. Syst. Evol. Microbiol.">
        <title>Kaistella koreensis gen. nov., sp. nov., a novel member of the Chryseobacterium-Bergeyella-Riemerella branch.</title>
        <authorList>
            <person name="Kim M.K."/>
            <person name="Im W.T."/>
            <person name="Shin Y.K."/>
            <person name="Lim J.H."/>
            <person name="Kim S.H."/>
            <person name="Lee B.C."/>
            <person name="Park M.Y."/>
            <person name="Lee K.Y."/>
            <person name="Lee S.T."/>
        </authorList>
    </citation>
    <scope>NUCLEOTIDE SEQUENCE [LARGE SCALE GENOMIC DNA]</scope>
    <source>
        <strain evidence="5 6">CCUG 49689</strain>
    </source>
</reference>
<organism evidence="5 6">
    <name type="scientific">Chryseobacterium koreense CCUG 49689</name>
    <dbReference type="NCBI Taxonomy" id="1304281"/>
    <lineage>
        <taxon>Bacteria</taxon>
        <taxon>Pseudomonadati</taxon>
        <taxon>Bacteroidota</taxon>
        <taxon>Flavobacteriia</taxon>
        <taxon>Flavobacteriales</taxon>
        <taxon>Weeksellaceae</taxon>
        <taxon>Chryseobacterium group</taxon>
        <taxon>Chryseobacterium</taxon>
    </lineage>
</organism>
<accession>A0A0J7J376</accession>
<dbReference type="GO" id="GO:0003677">
    <property type="term" value="F:DNA binding"/>
    <property type="evidence" value="ECO:0007669"/>
    <property type="project" value="UniProtKB-UniRule"/>
</dbReference>
<dbReference type="PRINTS" id="PR00455">
    <property type="entry name" value="HTHTETR"/>
</dbReference>
<dbReference type="Proteomes" id="UP000035900">
    <property type="component" value="Unassembled WGS sequence"/>
</dbReference>
<feature type="DNA-binding region" description="H-T-H motif" evidence="2">
    <location>
        <begin position="35"/>
        <end position="54"/>
    </location>
</feature>
<dbReference type="Pfam" id="PF00440">
    <property type="entry name" value="TetR_N"/>
    <property type="match status" value="1"/>
</dbReference>
<dbReference type="InterPro" id="IPR050109">
    <property type="entry name" value="HTH-type_TetR-like_transc_reg"/>
</dbReference>
<keyword evidence="6" id="KW-1185">Reference proteome</keyword>
<dbReference type="OrthoDB" id="9789566at2"/>
<keyword evidence="3" id="KW-1133">Transmembrane helix</keyword>
<dbReference type="STRING" id="1304281.ACM44_00790"/>
<dbReference type="PANTHER" id="PTHR30328">
    <property type="entry name" value="TRANSCRIPTIONAL REPRESSOR"/>
    <property type="match status" value="1"/>
</dbReference>
<comment type="caution">
    <text evidence="5">The sequence shown here is derived from an EMBL/GenBank/DDBJ whole genome shotgun (WGS) entry which is preliminary data.</text>
</comment>
<dbReference type="PANTHER" id="PTHR30328:SF54">
    <property type="entry name" value="HTH-TYPE TRANSCRIPTIONAL REPRESSOR SCO4008"/>
    <property type="match status" value="1"/>
</dbReference>
<dbReference type="EMBL" id="LFNG01000001">
    <property type="protein sequence ID" value="KMQ72662.1"/>
    <property type="molecule type" value="Genomic_DNA"/>
</dbReference>
<proteinExistence type="predicted"/>
<keyword evidence="3" id="KW-0812">Transmembrane</keyword>
<dbReference type="PROSITE" id="PS50977">
    <property type="entry name" value="HTH_TETR_2"/>
    <property type="match status" value="1"/>
</dbReference>
<evidence type="ECO:0000313" key="5">
    <source>
        <dbReference type="EMBL" id="KMQ72662.1"/>
    </source>
</evidence>
<dbReference type="AlphaFoldDB" id="A0A0J7J376"/>
<evidence type="ECO:0000256" key="3">
    <source>
        <dbReference type="SAM" id="Phobius"/>
    </source>
</evidence>
<feature type="transmembrane region" description="Helical" evidence="3">
    <location>
        <begin position="152"/>
        <end position="172"/>
    </location>
</feature>
<evidence type="ECO:0000259" key="4">
    <source>
        <dbReference type="PROSITE" id="PS50977"/>
    </source>
</evidence>
<evidence type="ECO:0000256" key="2">
    <source>
        <dbReference type="PROSITE-ProRule" id="PRU00335"/>
    </source>
</evidence>
<feature type="domain" description="HTH tetR-type" evidence="4">
    <location>
        <begin position="12"/>
        <end position="72"/>
    </location>
</feature>
<sequence>MTKTKKMENQELSTEDKILLAASKVFTEKGFSGTRTRDIADEAGINLALLNYYFRSKEKLFDQVMKVKIVLLFGQILPIITNEKTTLEEKIDLASQKYFEILSKNPNLPLFVISEIQKKNSDVKSLLPIEKILKNSVIIKQIKERKPEINPFHLLFNFLSMTIFPFVARPIISGFDLMNDQEFHEFVKDRKTLIPIWIKAMINS</sequence>